<gene>
    <name evidence="1" type="ORF">AAEO56_04700</name>
</gene>
<dbReference type="Proteomes" id="UP001464555">
    <property type="component" value="Unassembled WGS sequence"/>
</dbReference>
<comment type="caution">
    <text evidence="1">The sequence shown here is derived from an EMBL/GenBank/DDBJ whole genome shotgun (WGS) entry which is preliminary data.</text>
</comment>
<evidence type="ECO:0000313" key="2">
    <source>
        <dbReference type="Proteomes" id="UP001464555"/>
    </source>
</evidence>
<proteinExistence type="predicted"/>
<dbReference type="RefSeq" id="WP_341695868.1">
    <property type="nucleotide sequence ID" value="NZ_JBBYHR010000002.1"/>
</dbReference>
<evidence type="ECO:0000313" key="1">
    <source>
        <dbReference type="EMBL" id="MEL1243552.1"/>
    </source>
</evidence>
<sequence>MTSAELLQAIANLTRQNTNGRYDDRISAYSQALEHRQNAAMVNAVYKSAPEEMTAIMLFNKDRRFTITE</sequence>
<organism evidence="1 2">
    <name type="scientific">Flavobacterium arundinis</name>
    <dbReference type="NCBI Taxonomy" id="3139143"/>
    <lineage>
        <taxon>Bacteria</taxon>
        <taxon>Pseudomonadati</taxon>
        <taxon>Bacteroidota</taxon>
        <taxon>Flavobacteriia</taxon>
        <taxon>Flavobacteriales</taxon>
        <taxon>Flavobacteriaceae</taxon>
        <taxon>Flavobacterium</taxon>
    </lineage>
</organism>
<name>A0ABU9HUC8_9FLAO</name>
<keyword evidence="2" id="KW-1185">Reference proteome</keyword>
<reference evidence="1 2" key="1">
    <citation type="submission" date="2024-04" db="EMBL/GenBank/DDBJ databases">
        <title>Flavobacterium sp. DGU11 16S ribosomal RNA gene Genome sequencing and assembly.</title>
        <authorList>
            <person name="Park S."/>
        </authorList>
    </citation>
    <scope>NUCLEOTIDE SEQUENCE [LARGE SCALE GENOMIC DNA]</scope>
    <source>
        <strain evidence="1 2">DGU11</strain>
    </source>
</reference>
<dbReference type="EMBL" id="JBBYHR010000002">
    <property type="protein sequence ID" value="MEL1243552.1"/>
    <property type="molecule type" value="Genomic_DNA"/>
</dbReference>
<accession>A0ABU9HUC8</accession>
<protein>
    <submittedName>
        <fullName evidence="1">Uncharacterized protein</fullName>
    </submittedName>
</protein>